<dbReference type="CDD" id="cd24012">
    <property type="entry name" value="ASKHA_NBD_KDGal-kinase"/>
    <property type="match status" value="1"/>
</dbReference>
<proteinExistence type="predicted"/>
<dbReference type="AlphaFoldDB" id="A0A6N1AEH9"/>
<dbReference type="Proteomes" id="UP000509702">
    <property type="component" value="Plasmid unnamed2"/>
</dbReference>
<dbReference type="Gene3D" id="3.30.420.310">
    <property type="entry name" value="2-keto-3-deoxy-galactonokinase, C-terminal domain"/>
    <property type="match status" value="1"/>
</dbReference>
<dbReference type="OrthoDB" id="256574at2"/>
<keyword evidence="1" id="KW-0418">Kinase</keyword>
<dbReference type="Gene3D" id="3.30.420.300">
    <property type="entry name" value="2-keto-3-deoxy-galactonokinase, substrate binding domain"/>
    <property type="match status" value="1"/>
</dbReference>
<dbReference type="Pfam" id="PF05035">
    <property type="entry name" value="DGOK"/>
    <property type="match status" value="1"/>
</dbReference>
<dbReference type="GO" id="GO:0008671">
    <property type="term" value="F:2-dehydro-3-deoxygalactonokinase activity"/>
    <property type="evidence" value="ECO:0007669"/>
    <property type="project" value="InterPro"/>
</dbReference>
<reference evidence="1 2" key="1">
    <citation type="submission" date="2020-06" db="EMBL/GenBank/DDBJ databases">
        <title>Complete genome of Azosprillum oryzae KACC14407.</title>
        <authorList>
            <person name="Kim M."/>
            <person name="Park Y.-J."/>
            <person name="Shin J.-H."/>
        </authorList>
    </citation>
    <scope>NUCLEOTIDE SEQUENCE [LARGE SCALE GENOMIC DNA]</scope>
    <source>
        <strain evidence="1 2">KACC 14407</strain>
        <plasmid evidence="1 2">unnamed2</plasmid>
    </source>
</reference>
<accession>A0A6N1AEH9</accession>
<evidence type="ECO:0000313" key="1">
    <source>
        <dbReference type="EMBL" id="QKS49569.1"/>
    </source>
</evidence>
<keyword evidence="1" id="KW-0808">Transferase</keyword>
<dbReference type="InterPro" id="IPR042258">
    <property type="entry name" value="DGOK_N"/>
</dbReference>
<dbReference type="KEGG" id="aoz:HUE56_03545"/>
<name>A0A6N1AEH9_9PROT</name>
<dbReference type="RefSeq" id="WP_149199062.1">
    <property type="nucleotide sequence ID" value="NZ_BSOV01000007.1"/>
</dbReference>
<keyword evidence="1" id="KW-0614">Plasmid</keyword>
<organism evidence="1 2">
    <name type="scientific">Azospirillum oryzae</name>
    <dbReference type="NCBI Taxonomy" id="286727"/>
    <lineage>
        <taxon>Bacteria</taxon>
        <taxon>Pseudomonadati</taxon>
        <taxon>Pseudomonadota</taxon>
        <taxon>Alphaproteobacteria</taxon>
        <taxon>Rhodospirillales</taxon>
        <taxon>Azospirillaceae</taxon>
        <taxon>Azospirillum</taxon>
    </lineage>
</organism>
<sequence>MDRTVTSSAGTTSDHPALIALDWGTSSLRGFLLDGSARILAERSNGHGIQNLPQPGAAGFDAALAGLCGDWLDAHPALPVVAGGMVGSAQGWVEAPYVSTPADATTLADKAARVETAAGRRILIAPGVLHDPGGGVSATAIPDVMRGEEIQIAGALAENTGWARNACVAMPGTHSKWVQVADGRIAGFSTFMTGELFAILKTHSLLGRLMPAGVNATPEDEEAAFSIGIRAAQTAGPGDLPHQLFATRTLGLTKRLPPEALAHYLSGLLIGHELRSGLALLAEMPTGTPLLLIGDPALCRRYSRGLAAFGATPTALLGNTAPRGLFQFAAAAGLLPAASATPSSIKSAP</sequence>
<gene>
    <name evidence="1" type="ORF">HUE56_03545</name>
</gene>
<evidence type="ECO:0000313" key="2">
    <source>
        <dbReference type="Proteomes" id="UP000509702"/>
    </source>
</evidence>
<geneLocation type="plasmid" evidence="1 2">
    <name>unnamed2</name>
</geneLocation>
<dbReference type="GO" id="GO:0034194">
    <property type="term" value="P:D-galactonate catabolic process"/>
    <property type="evidence" value="ECO:0007669"/>
    <property type="project" value="InterPro"/>
</dbReference>
<dbReference type="InterPro" id="IPR007729">
    <property type="entry name" value="DGOK"/>
</dbReference>
<protein>
    <submittedName>
        <fullName evidence="1">2-dehydro-3-deoxygalactonokinase</fullName>
    </submittedName>
</protein>
<dbReference type="InterPro" id="IPR042257">
    <property type="entry name" value="DGOK_C"/>
</dbReference>
<keyword evidence="2" id="KW-1185">Reference proteome</keyword>
<dbReference type="EMBL" id="CP054616">
    <property type="protein sequence ID" value="QKS49569.1"/>
    <property type="molecule type" value="Genomic_DNA"/>
</dbReference>